<evidence type="ECO:0000256" key="1">
    <source>
        <dbReference type="SAM" id="MobiDB-lite"/>
    </source>
</evidence>
<dbReference type="OrthoDB" id="2287482at2759"/>
<dbReference type="EMBL" id="JAEPRA010000008">
    <property type="protein sequence ID" value="KAG2181477.1"/>
    <property type="molecule type" value="Genomic_DNA"/>
</dbReference>
<feature type="region of interest" description="Disordered" evidence="1">
    <location>
        <begin position="1"/>
        <end position="53"/>
    </location>
</feature>
<name>A0A8H7UH33_9FUNG</name>
<feature type="compositionally biased region" description="Basic residues" evidence="1">
    <location>
        <begin position="39"/>
        <end position="48"/>
    </location>
</feature>
<organism evidence="2 3">
    <name type="scientific">Umbelopsis vinacea</name>
    <dbReference type="NCBI Taxonomy" id="44442"/>
    <lineage>
        <taxon>Eukaryota</taxon>
        <taxon>Fungi</taxon>
        <taxon>Fungi incertae sedis</taxon>
        <taxon>Mucoromycota</taxon>
        <taxon>Mucoromycotina</taxon>
        <taxon>Umbelopsidomycetes</taxon>
        <taxon>Umbelopsidales</taxon>
        <taxon>Umbelopsidaceae</taxon>
        <taxon>Umbelopsis</taxon>
    </lineage>
</organism>
<evidence type="ECO:0000313" key="3">
    <source>
        <dbReference type="Proteomes" id="UP000612746"/>
    </source>
</evidence>
<comment type="caution">
    <text evidence="2">The sequence shown here is derived from an EMBL/GenBank/DDBJ whole genome shotgun (WGS) entry which is preliminary data.</text>
</comment>
<feature type="region of interest" description="Disordered" evidence="1">
    <location>
        <begin position="254"/>
        <end position="286"/>
    </location>
</feature>
<keyword evidence="3" id="KW-1185">Reference proteome</keyword>
<dbReference type="AlphaFoldDB" id="A0A8H7UH33"/>
<reference evidence="2" key="1">
    <citation type="submission" date="2020-12" db="EMBL/GenBank/DDBJ databases">
        <title>Metabolic potential, ecology and presence of endohyphal bacteria is reflected in genomic diversity of Mucoromycotina.</title>
        <authorList>
            <person name="Muszewska A."/>
            <person name="Okrasinska A."/>
            <person name="Steczkiewicz K."/>
            <person name="Drgas O."/>
            <person name="Orlowska M."/>
            <person name="Perlinska-Lenart U."/>
            <person name="Aleksandrzak-Piekarczyk T."/>
            <person name="Szatraj K."/>
            <person name="Zielenkiewicz U."/>
            <person name="Pilsyk S."/>
            <person name="Malc E."/>
            <person name="Mieczkowski P."/>
            <person name="Kruszewska J.S."/>
            <person name="Biernat P."/>
            <person name="Pawlowska J."/>
        </authorList>
    </citation>
    <scope>NUCLEOTIDE SEQUENCE</scope>
    <source>
        <strain evidence="2">WA0000051536</strain>
    </source>
</reference>
<dbReference type="Proteomes" id="UP000612746">
    <property type="component" value="Unassembled WGS sequence"/>
</dbReference>
<proteinExistence type="predicted"/>
<gene>
    <name evidence="2" type="ORF">INT44_008290</name>
</gene>
<protein>
    <submittedName>
        <fullName evidence="2">Uncharacterized protein</fullName>
    </submittedName>
</protein>
<sequence length="360" mass="40542">MSWSSSHSISSSESSSSSYPEIIRELASKGPKPYGTIPPRRRKRRRKSIPFEDTTITLEPSIAPQLPPARIQRRMSHVEDWVKVDSKETLPDDDELTSVSLSLLAQLFSSSAFQGAHVLPLHVPPPNLSNPSELLQEPSLLDTLYEEDLTKAEARSYSRLAITSGNYFWDTSTTFTSNPGSPPNDETADLTYEDDVDTMSFDMEDATSVLPWARAQTKATPVVSLATATAKRQMNHSQLQGGWLHRLRSSFGSSLTYDTPRRSPPVRPNTRPLVPKRPSRRSVANSEPRIDLHSNTIRRDIRANPDHLRMIVAELNMMRARKVMCPLKPRGFLPRRKDVFLRGQGHSNLKYTVQTMQIQA</sequence>
<feature type="compositionally biased region" description="Low complexity" evidence="1">
    <location>
        <begin position="1"/>
        <end position="18"/>
    </location>
</feature>
<accession>A0A8H7UH33</accession>
<evidence type="ECO:0000313" key="2">
    <source>
        <dbReference type="EMBL" id="KAG2181477.1"/>
    </source>
</evidence>